<dbReference type="Proteomes" id="UP000439678">
    <property type="component" value="Unassembled WGS sequence"/>
</dbReference>
<feature type="domain" description="Mucin binding" evidence="5">
    <location>
        <begin position="1884"/>
        <end position="1957"/>
    </location>
</feature>
<reference evidence="7 8" key="1">
    <citation type="journal article" date="2019" name="Nat. Med.">
        <title>A library of human gut bacterial isolates paired with longitudinal multiomics data enables mechanistic microbiome research.</title>
        <authorList>
            <person name="Poyet M."/>
            <person name="Groussin M."/>
            <person name="Gibbons S.M."/>
            <person name="Avila-Pacheco J."/>
            <person name="Jiang X."/>
            <person name="Kearney S.M."/>
            <person name="Perrotta A.R."/>
            <person name="Berdy B."/>
            <person name="Zhao S."/>
            <person name="Lieberman T.D."/>
            <person name="Swanson P.K."/>
            <person name="Smith M."/>
            <person name="Roesemann S."/>
            <person name="Alexander J.E."/>
            <person name="Rich S.A."/>
            <person name="Livny J."/>
            <person name="Vlamakis H."/>
            <person name="Clish C."/>
            <person name="Bullock K."/>
            <person name="Deik A."/>
            <person name="Scott J."/>
            <person name="Pierce K.A."/>
            <person name="Xavier R.J."/>
            <person name="Alm E.J."/>
        </authorList>
    </citation>
    <scope>NUCLEOTIDE SEQUENCE [LARGE SCALE GENOMIC DNA]</scope>
    <source>
        <strain evidence="7 8">BIOML-A4</strain>
    </source>
</reference>
<feature type="compositionally biased region" description="Polar residues" evidence="2">
    <location>
        <begin position="78"/>
        <end position="111"/>
    </location>
</feature>
<feature type="domain" description="Mub B2-like" evidence="6">
    <location>
        <begin position="1988"/>
        <end position="2082"/>
    </location>
</feature>
<gene>
    <name evidence="7" type="ORF">GMC65_07215</name>
</gene>
<feature type="region of interest" description="Disordered" evidence="2">
    <location>
        <begin position="40"/>
        <end position="176"/>
    </location>
</feature>
<evidence type="ECO:0000256" key="1">
    <source>
        <dbReference type="ARBA" id="ARBA00022729"/>
    </source>
</evidence>
<feature type="non-terminal residue" evidence="7">
    <location>
        <position position="2158"/>
    </location>
</feature>
<evidence type="ECO:0000313" key="8">
    <source>
        <dbReference type="Proteomes" id="UP000439678"/>
    </source>
</evidence>
<feature type="signal peptide" evidence="3">
    <location>
        <begin position="1"/>
        <end position="37"/>
    </location>
</feature>
<feature type="compositionally biased region" description="Basic and acidic residues" evidence="2">
    <location>
        <begin position="153"/>
        <end position="164"/>
    </location>
</feature>
<sequence length="2158" mass="231018">MKDFFNRRQRFSLRKYSIGVCSVLLGTALFAAHGAQADELASTDTPVTPEESVTGDDSSSLVTTSTTTAQQTDPTSVVSASTEPSATLDLTPSVTTSADASTGETTNTQAETAKESNESVSESSVENHSDKVSQTDSYENSSDKTQKSSNSDDSNRSSRTRRDTSAAASASSTVAVDAQKEVSSWSEFVAALQDSSIKEITVKGNIVAAGDNGNTDNGRSGSVDRKITINTQARPLTIKGENQNASLDLLSNTLELTGAAWELNFKNLKLASANSKGPVDLSKTSGPNTVTFDNVTSVGSSLYGGGGNTNVVIKGNTTSTVSDSYQSGNGQTQYVQRNVGQAGRSDKRRESNIHDAKAVIVSEGASLTLNRSSQGDAITLESGAKVSVQDRANLTINMNTDNATDSARYHNAGIFMADGGTVETGKESKLVLNTSIGQGISLGVNRPGDGVTDKDRFGGYGAGNSNRKNGPSKVIIGDGATFELNGRDGVMAGNNAEFTTGATSKVRFENKGRGVAIDLGNNSKVNFGKNSTNTFHSVGKGPKSGGGPSGSYDGYNYIGLNENGRIVVDDYATFRVQMDDRGDNAWDDVISLGSENGHKDQPLFQANKGSIVDIRDDNTNYYAELISVALGNSSNTFFQFNNPLYVSLLRYTRSDGLSAGEVTGKLPASTPQGNNPEDIGHGNILYISNKSASSGNRVEFNGPTGTLVNPGLGTYTVYSLNKDGRDAQSRNKQSSVWTNIQGGALSIAGFQSNHADINPANAQSVPTGSSTGGISATDRTYGIDPVGDNRQNIWISNGSTINPTAIHKNVIKYVYEDGTPVKDDVIQSSDWNRTLEVAIDQDQFKDVLKNSTVSNGDEFLTAYSKAKYNVGDIDGDGKADTGWRVAGTTNDETVNYTAVTSPKLSGYKAEILSTNVPGLKAGDNADSVAASYTYNPSTAPADTIIETSAGRRTISDTYWRNIVAKSDLGSYETVVVYKKEKQKATIHYVDVSANNKELASDSVEGDSGATIDYSTANKIQEFVNKGYKLVEDGFTKATADEKKYDNDASVNQEFTVKLEHDKVPVGPNDPHNPTDPINPNDPNSPNYPAKDQWKKDVTSTVHYVGAGAQTPPDNVQNAQWTRTLELDKVTGEILNPNEPWVANKTDYASVPTPNVTGYYADKASVPTKTVTQDNLEETVTYKPLGSLVPKPETPNDPNFPSTPGVKYPNDPTDPTKPGQPVVPDVPGYEPHLPDPKDPTKPGQPIQPGTPVTPDKPGEDTPIIYVPKTTEVTKPTKQTVTFEGAGDNTPAAKVQNDFTFTGKQKNGTTTWDQPNHTYGKETVPVVEHYYADKKEAGSKTVTPDQPEVTDKVTYKPLGKIIPVDETNTPIPSAPTPQYNNDPQDPTKGGKTPTPVIPGYVTDTPSVTPNKPGEDTPVVYRKAEQRAVIKYVDQNTGTTLENDQVSGKSGEAIDYSTAAKIKKYQDRGYVLVSDEFPAGATYDSDASVDQTWTVTLKHGETPVGPNDPHNPTDPINPNDPNSPKYPATDQWKKDVTSTVKYVVSDGKATAPADNVQNAQWTRTLNLDKVTGKVLNPDAPWTANKANYDAVPTPSVTGYYADKASVPTKTVTQDNLEETVTYKPLGSLVPKPVTPNDPNFPSTPGVKYPNDPTDPTKPGQPVVPDVPGYEPHLPDPNDPTKPGQPIQPGTPVTPDKPGEDTPIIYVPKTNDVTQPTKQTVKYTSTDGKAQVPSDKIQNDYTFTGKKNQADGTTTWTENSHTYGRESVPVVSGYYADKSEAGSKTVTPTNPNAEDVVTYKPLGKIIQVDEDGNVIPNSSSVTYNNNPSNPREAAETKIPDAPTGYVIKEEQPQAWGYNIVDKTIEPNDESDPDRISQDTKIVYVKADQKAVITYVDQTTGQTLANDQVGGKSGEAINYSTADKIKYYEDRGYVLVSDEFPAGAHFDNDASVDQTWTVTLKHGETPVGPNDPHNPTDPINPNDPNSPKYPATDQWKKDVTSTVKYVVSDGKVAAPSDHVENATWTRTLTLDKVTGKELSATPWASDKTAYAAVPTPGLTGYYADKASVASKTVTQENLEETVTYKPLGNLVPKPVTPNDPNFPSTPGVKYPNDPTDPTKPGQPVVPDVPGYEPHLPDPKDPSKPGQPIQPGTPVTPDKPGEDT</sequence>
<feature type="region of interest" description="Disordered" evidence="2">
    <location>
        <begin position="1956"/>
        <end position="1989"/>
    </location>
</feature>
<organism evidence="7 8">
    <name type="scientific">Streptococcus salivarius</name>
    <dbReference type="NCBI Taxonomy" id="1304"/>
    <lineage>
        <taxon>Bacteria</taxon>
        <taxon>Bacillati</taxon>
        <taxon>Bacillota</taxon>
        <taxon>Bacilli</taxon>
        <taxon>Lactobacillales</taxon>
        <taxon>Streptococcaceae</taxon>
        <taxon>Streptococcus</taxon>
    </lineage>
</organism>
<feature type="region of interest" description="Disordered" evidence="2">
    <location>
        <begin position="1619"/>
        <end position="1698"/>
    </location>
</feature>
<dbReference type="RefSeq" id="WP_155124552.1">
    <property type="nucleotide sequence ID" value="NZ_WMYO01000007.1"/>
</dbReference>
<feature type="region of interest" description="Disordered" evidence="2">
    <location>
        <begin position="1333"/>
        <end position="1415"/>
    </location>
</feature>
<feature type="compositionally biased region" description="Low complexity" evidence="2">
    <location>
        <begin position="1068"/>
        <end position="1088"/>
    </location>
</feature>
<evidence type="ECO:0000256" key="2">
    <source>
        <dbReference type="SAM" id="MobiDB-lite"/>
    </source>
</evidence>
<proteinExistence type="predicted"/>
<feature type="region of interest" description="Disordered" evidence="2">
    <location>
        <begin position="1169"/>
        <end position="1262"/>
    </location>
</feature>
<feature type="compositionally biased region" description="Low complexity" evidence="2">
    <location>
        <begin position="165"/>
        <end position="176"/>
    </location>
</feature>
<dbReference type="Gene3D" id="3.10.20.470">
    <property type="match status" value="3"/>
</dbReference>
<dbReference type="Pfam" id="PF17965">
    <property type="entry name" value="MucBP_2"/>
    <property type="match status" value="3"/>
</dbReference>
<protein>
    <submittedName>
        <fullName evidence="7">YSIRK-type signal peptide-containing protein</fullName>
    </submittedName>
</protein>
<dbReference type="EMBL" id="WMYO01000007">
    <property type="protein sequence ID" value="MTR28135.1"/>
    <property type="molecule type" value="Genomic_DNA"/>
</dbReference>
<dbReference type="Gene3D" id="2.60.40.4300">
    <property type="match status" value="6"/>
</dbReference>
<accession>A0A6A8UEN7</accession>
<dbReference type="Pfam" id="PF17966">
    <property type="entry name" value="Muc_B2"/>
    <property type="match status" value="5"/>
</dbReference>
<dbReference type="InterPro" id="IPR041558">
    <property type="entry name" value="MucBP_2"/>
</dbReference>
<feature type="compositionally biased region" description="Low complexity" evidence="2">
    <location>
        <begin position="1965"/>
        <end position="1981"/>
    </location>
</feature>
<feature type="chain" id="PRO_5025602373" evidence="3">
    <location>
        <begin position="38"/>
        <end position="2158"/>
    </location>
</feature>
<feature type="compositionally biased region" description="Low complexity" evidence="2">
    <location>
        <begin position="1504"/>
        <end position="1520"/>
    </location>
</feature>
<feature type="compositionally biased region" description="Low complexity" evidence="2">
    <location>
        <begin position="55"/>
        <end position="77"/>
    </location>
</feature>
<keyword evidence="1 3" id="KW-0732">Signal</keyword>
<feature type="domain" description="Mub B2-like" evidence="6">
    <location>
        <begin position="1267"/>
        <end position="1356"/>
    </location>
</feature>
<dbReference type="InterPro" id="IPR005877">
    <property type="entry name" value="YSIRK_signal_dom"/>
</dbReference>
<comment type="caution">
    <text evidence="7">The sequence shown here is derived from an EMBL/GenBank/DDBJ whole genome shotgun (WGS) entry which is preliminary data.</text>
</comment>
<evidence type="ECO:0000259" key="4">
    <source>
        <dbReference type="Pfam" id="PF04650"/>
    </source>
</evidence>
<feature type="compositionally biased region" description="Polar residues" evidence="2">
    <location>
        <begin position="1364"/>
        <end position="1382"/>
    </location>
</feature>
<dbReference type="InterPro" id="IPR041495">
    <property type="entry name" value="Mub_B2"/>
</dbReference>
<feature type="domain" description="Mucin binding" evidence="5">
    <location>
        <begin position="982"/>
        <end position="1060"/>
    </location>
</feature>
<feature type="domain" description="Mub B2-like" evidence="6">
    <location>
        <begin position="1090"/>
        <end position="1184"/>
    </location>
</feature>
<feature type="domain" description="Mucin binding" evidence="5">
    <location>
        <begin position="1423"/>
        <end position="1496"/>
    </location>
</feature>
<dbReference type="Pfam" id="PF04650">
    <property type="entry name" value="YSIRK_signal"/>
    <property type="match status" value="1"/>
</dbReference>
<feature type="domain" description="YSIRK Gram-positive signal peptide" evidence="4">
    <location>
        <begin position="6"/>
        <end position="30"/>
    </location>
</feature>
<dbReference type="NCBIfam" id="TIGR01168">
    <property type="entry name" value="YSIRK_signal"/>
    <property type="match status" value="1"/>
</dbReference>
<evidence type="ECO:0000313" key="7">
    <source>
        <dbReference type="EMBL" id="MTR28135.1"/>
    </source>
</evidence>
<feature type="domain" description="Mub B2-like" evidence="6">
    <location>
        <begin position="1705"/>
        <end position="1798"/>
    </location>
</feature>
<name>A0A6A8UEN7_STRSL</name>
<dbReference type="InterPro" id="IPR046776">
    <property type="entry name" value="Pectate_lyase_5"/>
</dbReference>
<feature type="compositionally biased region" description="Polar residues" evidence="2">
    <location>
        <begin position="1295"/>
        <end position="1315"/>
    </location>
</feature>
<feature type="domain" description="Mub B2-like" evidence="6">
    <location>
        <begin position="1527"/>
        <end position="1622"/>
    </location>
</feature>
<feature type="region of interest" description="Disordered" evidence="2">
    <location>
        <begin position="1494"/>
        <end position="1528"/>
    </location>
</feature>
<evidence type="ECO:0000256" key="3">
    <source>
        <dbReference type="SAM" id="SignalP"/>
    </source>
</evidence>
<dbReference type="Pfam" id="PF20585">
    <property type="entry name" value="Pectate_lyase_5"/>
    <property type="match status" value="1"/>
</dbReference>
<feature type="region of interest" description="Disordered" evidence="2">
    <location>
        <begin position="1280"/>
        <end position="1317"/>
    </location>
</feature>
<feature type="region of interest" description="Disordered" evidence="2">
    <location>
        <begin position="1061"/>
        <end position="1089"/>
    </location>
</feature>
<evidence type="ECO:0000259" key="6">
    <source>
        <dbReference type="Pfam" id="PF17966"/>
    </source>
</evidence>
<evidence type="ECO:0000259" key="5">
    <source>
        <dbReference type="Pfam" id="PF17965"/>
    </source>
</evidence>
<feature type="region of interest" description="Disordered" evidence="2">
    <location>
        <begin position="2080"/>
        <end position="2158"/>
    </location>
</feature>